<sequence length="56" mass="6053">MSDSSTATKPDPAIRNVLMAGPVIFPENQTSQQPYGNAGRSPLNIHGLPARQKTYQ</sequence>
<dbReference type="AlphaFoldDB" id="B6XU54"/>
<evidence type="ECO:0000256" key="1">
    <source>
        <dbReference type="SAM" id="MobiDB-lite"/>
    </source>
</evidence>
<accession>B6XU54</accession>
<gene>
    <name evidence="2" type="ORF">BIFCAT_00595</name>
</gene>
<dbReference type="EMBL" id="ABXY01000011">
    <property type="protein sequence ID" value="EEB21637.1"/>
    <property type="molecule type" value="Genomic_DNA"/>
</dbReference>
<organism evidence="2 3">
    <name type="scientific">Bifidobacterium catenulatum DSM 16992 = JCM 1194 = LMG 11043</name>
    <dbReference type="NCBI Taxonomy" id="566552"/>
    <lineage>
        <taxon>Bacteria</taxon>
        <taxon>Bacillati</taxon>
        <taxon>Actinomycetota</taxon>
        <taxon>Actinomycetes</taxon>
        <taxon>Bifidobacteriales</taxon>
        <taxon>Bifidobacteriaceae</taxon>
        <taxon>Bifidobacterium</taxon>
    </lineage>
</organism>
<comment type="caution">
    <text evidence="2">The sequence shown here is derived from an EMBL/GenBank/DDBJ whole genome shotgun (WGS) entry which is preliminary data.</text>
</comment>
<evidence type="ECO:0000313" key="3">
    <source>
        <dbReference type="Proteomes" id="UP000003882"/>
    </source>
</evidence>
<reference evidence="2 3" key="2">
    <citation type="submission" date="2008-10" db="EMBL/GenBank/DDBJ databases">
        <authorList>
            <person name="Fulton L."/>
            <person name="Clifton S."/>
            <person name="Fulton B."/>
            <person name="Xu J."/>
            <person name="Minx P."/>
            <person name="Pepin K.H."/>
            <person name="Johnson M."/>
            <person name="Bhonagiri V."/>
            <person name="Nash W.E."/>
            <person name="Mardis E.R."/>
            <person name="Wilson R.K."/>
        </authorList>
    </citation>
    <scope>NUCLEOTIDE SEQUENCE [LARGE SCALE GENOMIC DNA]</scope>
    <source>
        <strain evidence="2 3">DSM 16992</strain>
    </source>
</reference>
<evidence type="ECO:0000313" key="2">
    <source>
        <dbReference type="EMBL" id="EEB21637.1"/>
    </source>
</evidence>
<feature type="region of interest" description="Disordered" evidence="1">
    <location>
        <begin position="27"/>
        <end position="56"/>
    </location>
</feature>
<proteinExistence type="predicted"/>
<reference evidence="2 3" key="1">
    <citation type="submission" date="2008-10" db="EMBL/GenBank/DDBJ databases">
        <title>Draft genome sequence of Bifidobacterium catenulatum (DSM 16992).</title>
        <authorList>
            <person name="Sudarsanam P."/>
            <person name="Ley R."/>
            <person name="Guruge J."/>
            <person name="Turnbaugh P.J."/>
            <person name="Mahowald M."/>
            <person name="Liep D."/>
            <person name="Gordon J."/>
        </authorList>
    </citation>
    <scope>NUCLEOTIDE SEQUENCE [LARGE SCALE GENOMIC DNA]</scope>
    <source>
        <strain evidence="2 3">DSM 16992</strain>
    </source>
</reference>
<protein>
    <submittedName>
        <fullName evidence="2">Uncharacterized protein</fullName>
    </submittedName>
</protein>
<dbReference type="Proteomes" id="UP000003882">
    <property type="component" value="Unassembled WGS sequence"/>
</dbReference>
<name>B6XU54_9BIFI</name>